<dbReference type="Proteomes" id="UP000288892">
    <property type="component" value="Unassembled WGS sequence"/>
</dbReference>
<evidence type="ECO:0000313" key="3">
    <source>
        <dbReference type="Proteomes" id="UP000288892"/>
    </source>
</evidence>
<name>A0A444JEB9_9BACT</name>
<feature type="region of interest" description="Disordered" evidence="1">
    <location>
        <begin position="16"/>
        <end position="36"/>
    </location>
</feature>
<gene>
    <name evidence="2" type="ORF">VU01_11367</name>
</gene>
<sequence>MASKLPHLIVTSFERNDFTGTSGGGGKANRPKRDRQKHSIFLKQQLEQAWDAAKNDEVVYHTQRNGVYLEFRGEPGYQLVSKSLENLSGKDPAKWTRLLNIRKEFVQTEDLACPEETVFATIFVPNSKKEALFTKIEQYSEENSKSGEPRHTKLLESISNIRKALEVESFWQDTKNLIPADDPEWCEVWLSSDQK</sequence>
<proteinExistence type="predicted"/>
<organism evidence="2 3">
    <name type="scientific">Candidatus Electrothrix marina</name>
    <dbReference type="NCBI Taxonomy" id="1859130"/>
    <lineage>
        <taxon>Bacteria</taxon>
        <taxon>Pseudomonadati</taxon>
        <taxon>Thermodesulfobacteriota</taxon>
        <taxon>Desulfobulbia</taxon>
        <taxon>Desulfobulbales</taxon>
        <taxon>Desulfobulbaceae</taxon>
        <taxon>Candidatus Electrothrix</taxon>
    </lineage>
</organism>
<feature type="non-terminal residue" evidence="2">
    <location>
        <position position="195"/>
    </location>
</feature>
<keyword evidence="3" id="KW-1185">Reference proteome</keyword>
<dbReference type="AlphaFoldDB" id="A0A444JEB9"/>
<evidence type="ECO:0000313" key="2">
    <source>
        <dbReference type="EMBL" id="RWX51440.1"/>
    </source>
</evidence>
<comment type="caution">
    <text evidence="2">The sequence shown here is derived from an EMBL/GenBank/DDBJ whole genome shotgun (WGS) entry which is preliminary data.</text>
</comment>
<evidence type="ECO:0000256" key="1">
    <source>
        <dbReference type="SAM" id="MobiDB-lite"/>
    </source>
</evidence>
<dbReference type="EMBL" id="MTKS01000136">
    <property type="protein sequence ID" value="RWX51440.1"/>
    <property type="molecule type" value="Genomic_DNA"/>
</dbReference>
<accession>A0A444JEB9</accession>
<protein>
    <submittedName>
        <fullName evidence="2">Uncharacterized protein</fullName>
    </submittedName>
</protein>
<reference evidence="2 3" key="1">
    <citation type="submission" date="2017-01" db="EMBL/GenBank/DDBJ databases">
        <title>The cable genome- insights into the physiology and evolution of filamentous bacteria capable of sulfide oxidation via long distance electron transfer.</title>
        <authorList>
            <person name="Schreiber L."/>
            <person name="Bjerg J.T."/>
            <person name="Boggild A."/>
            <person name="Van De Vossenberg J."/>
            <person name="Meysman F."/>
            <person name="Nielsen L.P."/>
            <person name="Schramm A."/>
            <person name="Kjeldsen K.U."/>
        </authorList>
    </citation>
    <scope>NUCLEOTIDE SEQUENCE [LARGE SCALE GENOMIC DNA]</scope>
    <source>
        <strain evidence="2">A5</strain>
    </source>
</reference>